<gene>
    <name evidence="3" type="ORF">SAMN04488094_101759</name>
</gene>
<dbReference type="GO" id="GO:0016791">
    <property type="term" value="F:phosphatase activity"/>
    <property type="evidence" value="ECO:0007669"/>
    <property type="project" value="UniProtKB-ARBA"/>
</dbReference>
<dbReference type="NCBIfam" id="TIGR01484">
    <property type="entry name" value="HAD-SF-IIB"/>
    <property type="match status" value="1"/>
</dbReference>
<dbReference type="Gene3D" id="3.90.1070.10">
    <property type="match status" value="1"/>
</dbReference>
<dbReference type="EMBL" id="FOLG01000001">
    <property type="protein sequence ID" value="SFB85039.1"/>
    <property type="molecule type" value="Genomic_DNA"/>
</dbReference>
<dbReference type="InterPro" id="IPR006379">
    <property type="entry name" value="HAD-SF_hydro_IIB"/>
</dbReference>
<evidence type="ECO:0000313" key="4">
    <source>
        <dbReference type="Proteomes" id="UP000198728"/>
    </source>
</evidence>
<dbReference type="SUPFAM" id="SSF56784">
    <property type="entry name" value="HAD-like"/>
    <property type="match status" value="1"/>
</dbReference>
<protein>
    <recommendedName>
        <fullName evidence="2">Sucrose phosphatase-like domain-containing protein</fullName>
    </recommendedName>
</protein>
<dbReference type="SFLD" id="SFLDG01141">
    <property type="entry name" value="C2.B.1:_Sucrose_Phosphatase_Li"/>
    <property type="match status" value="1"/>
</dbReference>
<dbReference type="RefSeq" id="WP_093359301.1">
    <property type="nucleotide sequence ID" value="NZ_FOLG01000001.1"/>
</dbReference>
<name>A0A1I1ED23_9RHOB</name>
<evidence type="ECO:0000256" key="1">
    <source>
        <dbReference type="ARBA" id="ARBA00022801"/>
    </source>
</evidence>
<dbReference type="OrthoDB" id="7847955at2"/>
<dbReference type="SFLD" id="SFLDG01140">
    <property type="entry name" value="C2.B:_Phosphomannomutase_and_P"/>
    <property type="match status" value="1"/>
</dbReference>
<dbReference type="InterPro" id="IPR006380">
    <property type="entry name" value="SPP-like_dom"/>
</dbReference>
<feature type="domain" description="Sucrose phosphatase-like" evidence="2">
    <location>
        <begin position="12"/>
        <end position="243"/>
    </location>
</feature>
<dbReference type="InterPro" id="IPR023214">
    <property type="entry name" value="HAD_sf"/>
</dbReference>
<accession>A0A1I1ED23</accession>
<dbReference type="Proteomes" id="UP000198728">
    <property type="component" value="Unassembled WGS sequence"/>
</dbReference>
<dbReference type="SFLD" id="SFLDS00003">
    <property type="entry name" value="Haloacid_Dehalogenase"/>
    <property type="match status" value="1"/>
</dbReference>
<dbReference type="PANTHER" id="PTHR46521:SF4">
    <property type="entry name" value="SUCROSE-PHOSPHATASE 2-RELATED"/>
    <property type="match status" value="1"/>
</dbReference>
<organism evidence="3 4">
    <name type="scientific">Tropicimonas isoalkanivorans</name>
    <dbReference type="NCBI Taxonomy" id="441112"/>
    <lineage>
        <taxon>Bacteria</taxon>
        <taxon>Pseudomonadati</taxon>
        <taxon>Pseudomonadota</taxon>
        <taxon>Alphaproteobacteria</taxon>
        <taxon>Rhodobacterales</taxon>
        <taxon>Roseobacteraceae</taxon>
        <taxon>Tropicimonas</taxon>
    </lineage>
</organism>
<reference evidence="3 4" key="1">
    <citation type="submission" date="2016-10" db="EMBL/GenBank/DDBJ databases">
        <authorList>
            <person name="de Groot N.N."/>
        </authorList>
    </citation>
    <scope>NUCLEOTIDE SEQUENCE [LARGE SCALE GENOMIC DNA]</scope>
    <source>
        <strain evidence="3 4">DSM 19548</strain>
    </source>
</reference>
<dbReference type="InterPro" id="IPR036412">
    <property type="entry name" value="HAD-like_sf"/>
</dbReference>
<keyword evidence="1" id="KW-0378">Hydrolase</keyword>
<proteinExistence type="predicted"/>
<dbReference type="STRING" id="441112.SAMN04488094_101759"/>
<evidence type="ECO:0000259" key="2">
    <source>
        <dbReference type="Pfam" id="PF05116"/>
    </source>
</evidence>
<dbReference type="Gene3D" id="3.40.50.1000">
    <property type="entry name" value="HAD superfamily/HAD-like"/>
    <property type="match status" value="1"/>
</dbReference>
<dbReference type="AlphaFoldDB" id="A0A1I1ED23"/>
<sequence>MTGTDIRQTRPWLLVSDIDDTLTGSSEALQRFSDAIARYHDRIWFAVNSSRPSGSVAETLERVFPPGLKPDAVITALGTEISLGGEPVPDWDARFEGWPQERIFEIVSRFGHRPHAPEFQTPRKVSFAIPGEKAQAEVRAALAEQNIRCRIIASGIDDFDIIPENAGKDAATLHLARTLGCDITHVVVAGDSGNDLAMFHVVGNGIAVGNARQELLDGLEPGTFYHARHDHAAGVLEGLRHYGALPATDGDP</sequence>
<dbReference type="PANTHER" id="PTHR46521">
    <property type="entry name" value="SUCROSE-PHOSPHATASE 2-RELATED"/>
    <property type="match status" value="1"/>
</dbReference>
<dbReference type="InterPro" id="IPR051518">
    <property type="entry name" value="Sucrose_Phosphatase"/>
</dbReference>
<dbReference type="Pfam" id="PF05116">
    <property type="entry name" value="S6PP"/>
    <property type="match status" value="1"/>
</dbReference>
<keyword evidence="4" id="KW-1185">Reference proteome</keyword>
<evidence type="ECO:0000313" key="3">
    <source>
        <dbReference type="EMBL" id="SFB85039.1"/>
    </source>
</evidence>